<dbReference type="AlphaFoldDB" id="S7VFH5"/>
<organism evidence="1 2">
    <name type="scientific">Desulfococcus multivorans DSM 2059</name>
    <dbReference type="NCBI Taxonomy" id="1121405"/>
    <lineage>
        <taxon>Bacteria</taxon>
        <taxon>Pseudomonadati</taxon>
        <taxon>Thermodesulfobacteriota</taxon>
        <taxon>Desulfobacteria</taxon>
        <taxon>Desulfobacterales</taxon>
        <taxon>Desulfococcaceae</taxon>
        <taxon>Desulfococcus</taxon>
    </lineage>
</organism>
<dbReference type="EMBL" id="ATHJ01000057">
    <property type="protein sequence ID" value="EPR43223.1"/>
    <property type="molecule type" value="Genomic_DNA"/>
</dbReference>
<dbReference type="STRING" id="897.B2D07_08230"/>
<comment type="caution">
    <text evidence="1">The sequence shown here is derived from an EMBL/GenBank/DDBJ whole genome shotgun (WGS) entry which is preliminary data.</text>
</comment>
<reference evidence="1 2" key="1">
    <citation type="journal article" date="2013" name="Genome Announc.">
        <title>Draft genome sequences for three mercury-methylating, sulfate-reducing bacteria.</title>
        <authorList>
            <person name="Brown S.D."/>
            <person name="Hurt R.A.Jr."/>
            <person name="Gilmour C.C."/>
            <person name="Elias D.A."/>
        </authorList>
    </citation>
    <scope>NUCLEOTIDE SEQUENCE [LARGE SCALE GENOMIC DNA]</scope>
    <source>
        <strain evidence="1 2">DSM 2059</strain>
    </source>
</reference>
<keyword evidence="2" id="KW-1185">Reference proteome</keyword>
<sequence>MSESNSHKVLALLAREWDLKGPPGILDISDIVAALPLSPGDTLAALKALFQEGLVDINETKTVAFLTPEGYEAATNGDG</sequence>
<proteinExistence type="predicted"/>
<accession>S7VFH5</accession>
<dbReference type="OrthoDB" id="5422774at2"/>
<evidence type="ECO:0000313" key="1">
    <source>
        <dbReference type="EMBL" id="EPR43223.1"/>
    </source>
</evidence>
<name>S7VFH5_DESML</name>
<dbReference type="RefSeq" id="WP_020875596.1">
    <property type="nucleotide sequence ID" value="NZ_ATHJ01000057.1"/>
</dbReference>
<gene>
    <name evidence="1" type="ORF">dsmv_1249</name>
</gene>
<dbReference type="Proteomes" id="UP000014977">
    <property type="component" value="Unassembled WGS sequence"/>
</dbReference>
<protein>
    <submittedName>
        <fullName evidence="1">Uncharacterized protein</fullName>
    </submittedName>
</protein>
<evidence type="ECO:0000313" key="2">
    <source>
        <dbReference type="Proteomes" id="UP000014977"/>
    </source>
</evidence>